<gene>
    <name evidence="1" type="ORF">EXT02_02545</name>
</gene>
<protein>
    <submittedName>
        <fullName evidence="1">Uncharacterized protein</fullName>
    </submittedName>
</protein>
<reference evidence="1 2" key="1">
    <citation type="submission" date="2019-02" db="EMBL/GenBank/DDBJ databases">
        <title>Draft Genome Sequence of Maize Bushy Stunt-like Phytoplasma group 16SrI-B (Aster yellows) in South Africa.</title>
        <authorList>
            <person name="Coetzee B."/>
            <person name="Douglas-Smit N."/>
            <person name="Maree H.J."/>
            <person name="Burger J.T."/>
            <person name="Kruger K."/>
            <person name="Pietersen G."/>
        </authorList>
    </citation>
    <scope>NUCLEOTIDE SEQUENCE [LARGE SCALE GENOMIC DNA]</scope>
    <source>
        <strain evidence="1 2">De Villa</strain>
    </source>
</reference>
<dbReference type="AlphaFoldDB" id="A0A4P6MEJ5"/>
<dbReference type="Proteomes" id="UP000289726">
    <property type="component" value="Chromosome"/>
</dbReference>
<name>A0A4P6MEJ5_9MOLU</name>
<evidence type="ECO:0000313" key="2">
    <source>
        <dbReference type="Proteomes" id="UP000289726"/>
    </source>
</evidence>
<dbReference type="RefSeq" id="WP_130427916.1">
    <property type="nucleotide sequence ID" value="NZ_CP035949.1"/>
</dbReference>
<accession>A0A4P6MEJ5</accession>
<dbReference type="EMBL" id="CP035949">
    <property type="protein sequence ID" value="QBF24045.1"/>
    <property type="molecule type" value="Genomic_DNA"/>
</dbReference>
<keyword evidence="2" id="KW-1185">Reference proteome</keyword>
<sequence length="92" mass="11022">MQQTLQEYIRIPKKQIKDKINNIVKKFTTGINTPYFTFNLSNKKIKWYSGSLYYDSLKELEKYLEKMTYKATLPPIDSNLTLSFKTKKRKMN</sequence>
<evidence type="ECO:0000313" key="1">
    <source>
        <dbReference type="EMBL" id="QBF24045.1"/>
    </source>
</evidence>
<organism evidence="1 2">
    <name type="scientific">'Catharanthus roseus' aster yellows phytoplasma</name>
    <dbReference type="NCBI Taxonomy" id="1193712"/>
    <lineage>
        <taxon>Bacteria</taxon>
        <taxon>Bacillati</taxon>
        <taxon>Mycoplasmatota</taxon>
        <taxon>Mollicutes</taxon>
        <taxon>Acholeplasmatales</taxon>
        <taxon>Acholeplasmataceae</taxon>
        <taxon>Candidatus Phytoplasma</taxon>
        <taxon>16SrI (Aster yellows group)</taxon>
    </lineage>
</organism>
<proteinExistence type="predicted"/>